<evidence type="ECO:0000313" key="3">
    <source>
        <dbReference type="Proteomes" id="UP000001968"/>
    </source>
</evidence>
<reference evidence="3" key="1">
    <citation type="journal article" date="2010" name="Environ. Microbiol.">
        <title>The genome of Syntrophomonas wolfei: new insights into syntrophic metabolism and biohydrogen production.</title>
        <authorList>
            <person name="Sieber J.R."/>
            <person name="Sims D.R."/>
            <person name="Han C."/>
            <person name="Kim E."/>
            <person name="Lykidis A."/>
            <person name="Lapidus A.L."/>
            <person name="McDonnald E."/>
            <person name="Rohlin L."/>
            <person name="Culley D.E."/>
            <person name="Gunsalus R."/>
            <person name="McInerney M.J."/>
        </authorList>
    </citation>
    <scope>NUCLEOTIDE SEQUENCE [LARGE SCALE GENOMIC DNA]</scope>
    <source>
        <strain evidence="3">DSM 2245B / Goettingen</strain>
    </source>
</reference>
<accession>Q0AX40</accession>
<keyword evidence="1" id="KW-0812">Transmembrane</keyword>
<name>Q0AX40_SYNWW</name>
<proteinExistence type="predicted"/>
<evidence type="ECO:0000256" key="1">
    <source>
        <dbReference type="SAM" id="Phobius"/>
    </source>
</evidence>
<dbReference type="AlphaFoldDB" id="Q0AX40"/>
<feature type="transmembrane region" description="Helical" evidence="1">
    <location>
        <begin position="74"/>
        <end position="93"/>
    </location>
</feature>
<keyword evidence="3" id="KW-1185">Reference proteome</keyword>
<gene>
    <name evidence="2" type="ordered locus">Swol_1407</name>
</gene>
<keyword evidence="1" id="KW-1133">Transmembrane helix</keyword>
<dbReference type="KEGG" id="swo:Swol_1407"/>
<feature type="transmembrane region" description="Helical" evidence="1">
    <location>
        <begin position="35"/>
        <end position="62"/>
    </location>
</feature>
<sequence length="117" mass="13652">MSLLFLLLFLLPYWCANHFIFLGLKALNPIRINTFVFPAFLLIFSHNYASFSLLIICAAFLVFPAEKVLTKKELETLFFLAITIYFYNFDFLSMEEANTVKILVIICYYILIGEISR</sequence>
<dbReference type="HOGENOM" id="CLU_2083710_0_0_9"/>
<keyword evidence="1" id="KW-0472">Membrane</keyword>
<dbReference type="Proteomes" id="UP000001968">
    <property type="component" value="Chromosome"/>
</dbReference>
<feature type="transmembrane region" description="Helical" evidence="1">
    <location>
        <begin position="99"/>
        <end position="116"/>
    </location>
</feature>
<organism evidence="2 3">
    <name type="scientific">Syntrophomonas wolfei subsp. wolfei (strain DSM 2245B / Goettingen)</name>
    <dbReference type="NCBI Taxonomy" id="335541"/>
    <lineage>
        <taxon>Bacteria</taxon>
        <taxon>Bacillati</taxon>
        <taxon>Bacillota</taxon>
        <taxon>Clostridia</taxon>
        <taxon>Eubacteriales</taxon>
        <taxon>Syntrophomonadaceae</taxon>
        <taxon>Syntrophomonas</taxon>
    </lineage>
</organism>
<dbReference type="EMBL" id="CP000448">
    <property type="protein sequence ID" value="ABI68714.1"/>
    <property type="molecule type" value="Genomic_DNA"/>
</dbReference>
<protein>
    <submittedName>
        <fullName evidence="2">Uncharacterized protein</fullName>
    </submittedName>
</protein>
<evidence type="ECO:0000313" key="2">
    <source>
        <dbReference type="EMBL" id="ABI68714.1"/>
    </source>
</evidence>
<dbReference type="STRING" id="335541.Swol_1407"/>